<accession>A0ABQ1E374</accession>
<protein>
    <submittedName>
        <fullName evidence="1">Uncharacterized protein</fullName>
    </submittedName>
</protein>
<dbReference type="EMBL" id="BLYJ01000047">
    <property type="protein sequence ID" value="GFO89419.1"/>
    <property type="molecule type" value="Genomic_DNA"/>
</dbReference>
<gene>
    <name evidence="1" type="ORF">BUFA31_25830</name>
</gene>
<reference evidence="1 2" key="1">
    <citation type="submission" date="2020-06" db="EMBL/GenBank/DDBJ databases">
        <title>Characterization of fructooligosaccharide metabolism and fructooligosaccharide-degrading enzymes in human commensal butyrate producers.</title>
        <authorList>
            <person name="Tanno H."/>
            <person name="Fujii T."/>
            <person name="Hirano K."/>
            <person name="Maeno S."/>
            <person name="Tonozuka T."/>
            <person name="Sakamoto M."/>
            <person name="Ohkuma M."/>
            <person name="Tochio T."/>
            <person name="Endo A."/>
        </authorList>
    </citation>
    <scope>NUCLEOTIDE SEQUENCE [LARGE SCALE GENOMIC DNA]</scope>
    <source>
        <strain evidence="1 2">JCM 31056</strain>
    </source>
</reference>
<evidence type="ECO:0000313" key="2">
    <source>
        <dbReference type="Proteomes" id="UP000620147"/>
    </source>
</evidence>
<comment type="caution">
    <text evidence="1">The sequence shown here is derived from an EMBL/GenBank/DDBJ whole genome shotgun (WGS) entry which is preliminary data.</text>
</comment>
<dbReference type="Proteomes" id="UP000620147">
    <property type="component" value="Unassembled WGS sequence"/>
</dbReference>
<organism evidence="1 2">
    <name type="scientific">Butyricicoccus faecihominis</name>
    <dbReference type="NCBI Taxonomy" id="1712515"/>
    <lineage>
        <taxon>Bacteria</taxon>
        <taxon>Bacillati</taxon>
        <taxon>Bacillota</taxon>
        <taxon>Clostridia</taxon>
        <taxon>Eubacteriales</taxon>
        <taxon>Butyricicoccaceae</taxon>
        <taxon>Butyricicoccus</taxon>
    </lineage>
</organism>
<keyword evidence="2" id="KW-1185">Reference proteome</keyword>
<proteinExistence type="predicted"/>
<sequence>METVGVYPLVPLPGRHIPVESQRKTSSPLETNTLTQFEYSAQPVLKKLPPGQGVAHTRLVCQAKPVSRMASAKDKKEKHSSYNECLMVEVTGLEPVTLCRLVHDEPGCNREKEKALTFVSA</sequence>
<evidence type="ECO:0000313" key="1">
    <source>
        <dbReference type="EMBL" id="GFO89419.1"/>
    </source>
</evidence>
<name>A0ABQ1E374_9FIRM</name>